<dbReference type="GeneID" id="83066671"/>
<dbReference type="RefSeq" id="WP_131204227.1">
    <property type="nucleotide sequence ID" value="NZ_AP014940.1"/>
</dbReference>
<evidence type="ECO:0008006" key="4">
    <source>
        <dbReference type="Google" id="ProtNLM"/>
    </source>
</evidence>
<reference evidence="2 3" key="1">
    <citation type="journal article" date="2017" name="DNA Res.">
        <title>Complete genome sequence and expression profile of the commercial lytic enzyme producer Lysobacter enzymogenes M497-1.</title>
        <authorList>
            <person name="Takami H."/>
            <person name="Toyoda A."/>
            <person name="Uchiyama I."/>
            <person name="Itoh T."/>
            <person name="Takaki Y."/>
            <person name="Arai W."/>
            <person name="Nishi S."/>
            <person name="Kawai M."/>
            <person name="Shinya K."/>
            <person name="Ikeda H."/>
        </authorList>
    </citation>
    <scope>NUCLEOTIDE SEQUENCE [LARGE SCALE GENOMIC DNA]</scope>
    <source>
        <strain evidence="2 3">M497-1</strain>
    </source>
</reference>
<gene>
    <name evidence="2" type="ORF">LEN_0270</name>
</gene>
<keyword evidence="1" id="KW-0472">Membrane</keyword>
<sequence length="123" mass="14174">MARADAAKPLSELDIAQLQVQRLQCLASLNQVRLTELHPYIAWGVLGCVIWSQYGSAIALWLDELGAPAHGLIFTIGFSALAWLFRWLLLGHWIANIRDEKQQWVRRLVRIDNELFERQTHRS</sequence>
<keyword evidence="1" id="KW-1133">Transmembrane helix</keyword>
<evidence type="ECO:0000256" key="1">
    <source>
        <dbReference type="SAM" id="Phobius"/>
    </source>
</evidence>
<proteinExistence type="predicted"/>
<dbReference type="EMBL" id="AP014940">
    <property type="protein sequence ID" value="BAV95757.1"/>
    <property type="molecule type" value="Genomic_DNA"/>
</dbReference>
<protein>
    <recommendedName>
        <fullName evidence="4">Transmembrane protein</fullName>
    </recommendedName>
</protein>
<organism evidence="2 3">
    <name type="scientific">Lysobacter enzymogenes</name>
    <dbReference type="NCBI Taxonomy" id="69"/>
    <lineage>
        <taxon>Bacteria</taxon>
        <taxon>Pseudomonadati</taxon>
        <taxon>Pseudomonadota</taxon>
        <taxon>Gammaproteobacteria</taxon>
        <taxon>Lysobacterales</taxon>
        <taxon>Lysobacteraceae</taxon>
        <taxon>Lysobacter</taxon>
    </lineage>
</organism>
<accession>A0AAU9ALP3</accession>
<feature type="transmembrane region" description="Helical" evidence="1">
    <location>
        <begin position="68"/>
        <end position="89"/>
    </location>
</feature>
<name>A0AAU9ALP3_LYSEN</name>
<evidence type="ECO:0000313" key="3">
    <source>
        <dbReference type="Proteomes" id="UP000218824"/>
    </source>
</evidence>
<dbReference type="KEGG" id="lem:LEN_0270"/>
<dbReference type="Proteomes" id="UP000218824">
    <property type="component" value="Chromosome"/>
</dbReference>
<dbReference type="AlphaFoldDB" id="A0AAU9ALP3"/>
<evidence type="ECO:0000313" key="2">
    <source>
        <dbReference type="EMBL" id="BAV95757.1"/>
    </source>
</evidence>
<keyword evidence="1" id="KW-0812">Transmembrane</keyword>
<feature type="transmembrane region" description="Helical" evidence="1">
    <location>
        <begin position="40"/>
        <end position="62"/>
    </location>
</feature>